<dbReference type="PANTHER" id="PTHR23131:SF0">
    <property type="entry name" value="ENDORIBONUCLEASE LACTB2"/>
    <property type="match status" value="1"/>
</dbReference>
<dbReference type="GO" id="GO:0003727">
    <property type="term" value="F:single-stranded RNA binding"/>
    <property type="evidence" value="ECO:0007669"/>
    <property type="project" value="TreeGrafter"/>
</dbReference>
<dbReference type="PANTHER" id="PTHR23131">
    <property type="entry name" value="ENDORIBONUCLEASE LACTB2"/>
    <property type="match status" value="1"/>
</dbReference>
<dbReference type="EMBL" id="UYRT01093598">
    <property type="protein sequence ID" value="VDN39018.1"/>
    <property type="molecule type" value="Genomic_DNA"/>
</dbReference>
<dbReference type="WBParaSite" id="GPUH_0002186501-mRNA-1">
    <property type="protein sequence ID" value="GPUH_0002186501-mRNA-1"/>
    <property type="gene ID" value="GPUH_0002186501"/>
</dbReference>
<dbReference type="Pfam" id="PF00753">
    <property type="entry name" value="Lactamase_B"/>
    <property type="match status" value="1"/>
</dbReference>
<gene>
    <name evidence="2" type="ORF">GPUH_LOCUS21836</name>
</gene>
<name>A0A183ELJ7_9BILA</name>
<dbReference type="Proteomes" id="UP000271098">
    <property type="component" value="Unassembled WGS sequence"/>
</dbReference>
<evidence type="ECO:0000313" key="2">
    <source>
        <dbReference type="EMBL" id="VDN39018.1"/>
    </source>
</evidence>
<dbReference type="InterPro" id="IPR036388">
    <property type="entry name" value="WH-like_DNA-bd_sf"/>
</dbReference>
<dbReference type="GO" id="GO:0004521">
    <property type="term" value="F:RNA endonuclease activity"/>
    <property type="evidence" value="ECO:0007669"/>
    <property type="project" value="TreeGrafter"/>
</dbReference>
<dbReference type="InterPro" id="IPR001279">
    <property type="entry name" value="Metallo-B-lactamas"/>
</dbReference>
<dbReference type="InterPro" id="IPR036866">
    <property type="entry name" value="RibonucZ/Hydroxyglut_hydro"/>
</dbReference>
<accession>A0A183ELJ7</accession>
<reference evidence="2 3" key="2">
    <citation type="submission" date="2018-11" db="EMBL/GenBank/DDBJ databases">
        <authorList>
            <consortium name="Pathogen Informatics"/>
        </authorList>
    </citation>
    <scope>NUCLEOTIDE SEQUENCE [LARGE SCALE GENOMIC DNA]</scope>
</reference>
<dbReference type="SUPFAM" id="SSF56281">
    <property type="entry name" value="Metallo-hydrolase/oxidoreductase"/>
    <property type="match status" value="1"/>
</dbReference>
<dbReference type="AlphaFoldDB" id="A0A183ELJ7"/>
<proteinExistence type="predicted"/>
<sequence>MITNGPVPVYKFERTDSPENGPVKYDYISPGHVIKAPGITLRCLATPGHTSDHMSLYFEEEGALFSGDCILGEGTCIFEDLYDYMNSLQKLSDLNIRRIYPGHGPIIEQGSAKIEEYIAHRQRREDQILKVIETLTQATSMQITNLVYKVCRFLHLSAIIFS</sequence>
<evidence type="ECO:0000259" key="1">
    <source>
        <dbReference type="Pfam" id="PF00753"/>
    </source>
</evidence>
<dbReference type="InterPro" id="IPR050662">
    <property type="entry name" value="Sec-metab_biosynth-thioest"/>
</dbReference>
<dbReference type="OrthoDB" id="17458at2759"/>
<evidence type="ECO:0000313" key="4">
    <source>
        <dbReference type="WBParaSite" id="GPUH_0002186501-mRNA-1"/>
    </source>
</evidence>
<feature type="domain" description="Metallo-beta-lactamase" evidence="1">
    <location>
        <begin position="20"/>
        <end position="103"/>
    </location>
</feature>
<evidence type="ECO:0000313" key="3">
    <source>
        <dbReference type="Proteomes" id="UP000271098"/>
    </source>
</evidence>
<dbReference type="Gene3D" id="3.60.15.10">
    <property type="entry name" value="Ribonuclease Z/Hydroxyacylglutathione hydrolase-like"/>
    <property type="match status" value="1"/>
</dbReference>
<dbReference type="GO" id="GO:0005759">
    <property type="term" value="C:mitochondrial matrix"/>
    <property type="evidence" value="ECO:0007669"/>
    <property type="project" value="TreeGrafter"/>
</dbReference>
<protein>
    <submittedName>
        <fullName evidence="4">Lactamase_B domain-containing protein</fullName>
    </submittedName>
</protein>
<organism evidence="4">
    <name type="scientific">Gongylonema pulchrum</name>
    <dbReference type="NCBI Taxonomy" id="637853"/>
    <lineage>
        <taxon>Eukaryota</taxon>
        <taxon>Metazoa</taxon>
        <taxon>Ecdysozoa</taxon>
        <taxon>Nematoda</taxon>
        <taxon>Chromadorea</taxon>
        <taxon>Rhabditida</taxon>
        <taxon>Spirurina</taxon>
        <taxon>Spiruromorpha</taxon>
        <taxon>Spiruroidea</taxon>
        <taxon>Gongylonematidae</taxon>
        <taxon>Gongylonema</taxon>
    </lineage>
</organism>
<dbReference type="Gene3D" id="1.10.10.10">
    <property type="entry name" value="Winged helix-like DNA-binding domain superfamily/Winged helix DNA-binding domain"/>
    <property type="match status" value="1"/>
</dbReference>
<reference evidence="4" key="1">
    <citation type="submission" date="2016-06" db="UniProtKB">
        <authorList>
            <consortium name="WormBaseParasite"/>
        </authorList>
    </citation>
    <scope>IDENTIFICATION</scope>
</reference>
<keyword evidence="3" id="KW-1185">Reference proteome</keyword>